<reference evidence="1" key="2">
    <citation type="submission" date="2015-07" db="EMBL/GenBank/DDBJ databases">
        <title>Plasmids, circular viruses and viroids from rat gut.</title>
        <authorList>
            <person name="Jorgensen T.J."/>
            <person name="Hansen M.A."/>
            <person name="Xu Z."/>
            <person name="Tabak M.A."/>
            <person name="Sorensen S.J."/>
            <person name="Hansen L.H."/>
        </authorList>
    </citation>
    <scope>NUCLEOTIDE SEQUENCE</scope>
    <source>
        <strain evidence="1">RGRH0711</strain>
    </source>
</reference>
<reference evidence="1" key="1">
    <citation type="submission" date="2015-06" db="EMBL/GenBank/DDBJ databases">
        <authorList>
            <person name="Joergensen T."/>
        </authorList>
    </citation>
    <scope>NUCLEOTIDE SEQUENCE</scope>
    <source>
        <strain evidence="1">RGRH0711</strain>
    </source>
</reference>
<protein>
    <submittedName>
        <fullName evidence="1">Uncharacterized protein</fullName>
    </submittedName>
</protein>
<proteinExistence type="predicted"/>
<evidence type="ECO:0000313" key="1">
    <source>
        <dbReference type="EMBL" id="CRY95665.1"/>
    </source>
</evidence>
<sequence length="186" mass="21381">MSTYVHYTQEQKDRARQAFENDPNISQIKYDCEAGGFFCYSNNLSVLADFGSRFKTLVDDTEEFTKVVSEGIKADDQRQKEFDEIRNKVKGRLITHAESHFNIRTVHGDIHLTPGDIKDIMEGSVERIRVGETTMPINEFLMQDAYRIQPDIFNPNTYQLITDEALELQEQQSNSGDPVMQGMQSM</sequence>
<dbReference type="EMBL" id="LN853328">
    <property type="protein sequence ID" value="CRY95665.1"/>
    <property type="molecule type" value="Genomic_DNA"/>
</dbReference>
<accession>A0A0H5Q2R2</accession>
<organism evidence="1">
    <name type="scientific">uncultured prokaryote</name>
    <dbReference type="NCBI Taxonomy" id="198431"/>
    <lineage>
        <taxon>unclassified sequences</taxon>
        <taxon>environmental samples</taxon>
    </lineage>
</organism>
<dbReference type="AlphaFoldDB" id="A0A0H5Q2R2"/>
<name>A0A0H5Q2R2_9ZZZZ</name>